<keyword evidence="12" id="KW-0143">Chaperone</keyword>
<dbReference type="GO" id="GO:0009678">
    <property type="term" value="F:diphosphate hydrolysis-driven proton transmembrane transporter activity"/>
    <property type="evidence" value="ECO:0007669"/>
    <property type="project" value="UniProtKB-EC"/>
</dbReference>
<dbReference type="GO" id="GO:0004427">
    <property type="term" value="F:inorganic diphosphate phosphatase activity"/>
    <property type="evidence" value="ECO:0007669"/>
    <property type="project" value="InterPro"/>
</dbReference>
<dbReference type="InterPro" id="IPR011629">
    <property type="entry name" value="CobW-like_C"/>
</dbReference>
<keyword evidence="6" id="KW-0378">Hydrolase</keyword>
<dbReference type="Gene3D" id="3.40.50.300">
    <property type="entry name" value="P-loop containing nucleotide triphosphate hydrolases"/>
    <property type="match status" value="1"/>
</dbReference>
<protein>
    <recommendedName>
        <fullName evidence="2">H(+)-exporting diphosphatase</fullName>
        <ecNumber evidence="2">7.1.3.1</ecNumber>
    </recommendedName>
</protein>
<dbReference type="InterPro" id="IPR027417">
    <property type="entry name" value="P-loop_NTPase"/>
</dbReference>
<dbReference type="GO" id="GO:0005737">
    <property type="term" value="C:cytoplasm"/>
    <property type="evidence" value="ECO:0007669"/>
    <property type="project" value="TreeGrafter"/>
</dbReference>
<keyword evidence="18" id="KW-1185">Reference proteome</keyword>
<keyword evidence="5" id="KW-0547">Nucleotide-binding</keyword>
<feature type="domain" description="CobW C-terminal" evidence="16">
    <location>
        <begin position="87"/>
        <end position="138"/>
    </location>
</feature>
<evidence type="ECO:0000256" key="9">
    <source>
        <dbReference type="ARBA" id="ARBA00022989"/>
    </source>
</evidence>
<dbReference type="InterPro" id="IPR003495">
    <property type="entry name" value="CobW/HypB/UreG_nucleotide-bd"/>
</dbReference>
<dbReference type="PANTHER" id="PTHR13748:SF62">
    <property type="entry name" value="COBW DOMAIN-CONTAINING PROTEIN"/>
    <property type="match status" value="1"/>
</dbReference>
<evidence type="ECO:0000256" key="8">
    <source>
        <dbReference type="ARBA" id="ARBA00022967"/>
    </source>
</evidence>
<gene>
    <name evidence="17" type="ORF">Nepgr_028779</name>
</gene>
<dbReference type="Pfam" id="PF02492">
    <property type="entry name" value="cobW"/>
    <property type="match status" value="1"/>
</dbReference>
<evidence type="ECO:0000256" key="3">
    <source>
        <dbReference type="ARBA" id="ARBA00022448"/>
    </source>
</evidence>
<dbReference type="Gene3D" id="3.30.1220.10">
    <property type="entry name" value="CobW-like, C-terminal domain"/>
    <property type="match status" value="1"/>
</dbReference>
<dbReference type="SUPFAM" id="SSF90002">
    <property type="entry name" value="Hypothetical protein YjiA, C-terminal domain"/>
    <property type="match status" value="1"/>
</dbReference>
<evidence type="ECO:0000259" key="15">
    <source>
        <dbReference type="Pfam" id="PF02492"/>
    </source>
</evidence>
<keyword evidence="4" id="KW-0812">Transmembrane</keyword>
<keyword evidence="7" id="KW-0460">Magnesium</keyword>
<dbReference type="AlphaFoldDB" id="A0AAD3TD57"/>
<keyword evidence="3" id="KW-0813">Transport</keyword>
<dbReference type="PANTHER" id="PTHR13748">
    <property type="entry name" value="COBW-RELATED"/>
    <property type="match status" value="1"/>
</dbReference>
<keyword evidence="11" id="KW-0472">Membrane</keyword>
<evidence type="ECO:0000256" key="10">
    <source>
        <dbReference type="ARBA" id="ARBA00023065"/>
    </source>
</evidence>
<evidence type="ECO:0000313" key="18">
    <source>
        <dbReference type="Proteomes" id="UP001279734"/>
    </source>
</evidence>
<evidence type="ECO:0000313" key="17">
    <source>
        <dbReference type="EMBL" id="GMH26936.1"/>
    </source>
</evidence>
<evidence type="ECO:0000256" key="12">
    <source>
        <dbReference type="ARBA" id="ARBA00023186"/>
    </source>
</evidence>
<dbReference type="GO" id="GO:0000166">
    <property type="term" value="F:nucleotide binding"/>
    <property type="evidence" value="ECO:0007669"/>
    <property type="project" value="UniProtKB-KW"/>
</dbReference>
<dbReference type="Proteomes" id="UP001279734">
    <property type="component" value="Unassembled WGS sequence"/>
</dbReference>
<keyword evidence="10" id="KW-0406">Ion transport</keyword>
<dbReference type="EMBL" id="BSYO01000032">
    <property type="protein sequence ID" value="GMH26936.1"/>
    <property type="molecule type" value="Genomic_DNA"/>
</dbReference>
<evidence type="ECO:0000256" key="5">
    <source>
        <dbReference type="ARBA" id="ARBA00022741"/>
    </source>
</evidence>
<evidence type="ECO:0000259" key="16">
    <source>
        <dbReference type="Pfam" id="PF07683"/>
    </source>
</evidence>
<evidence type="ECO:0000256" key="6">
    <source>
        <dbReference type="ARBA" id="ARBA00022801"/>
    </source>
</evidence>
<comment type="subcellular location">
    <subcellularLocation>
        <location evidence="1">Endomembrane system</location>
        <topology evidence="1">Multi-pass membrane protein</topology>
    </subcellularLocation>
</comment>
<dbReference type="Pfam" id="PF03030">
    <property type="entry name" value="H_PPase"/>
    <property type="match status" value="1"/>
</dbReference>
<feature type="domain" description="CobW/HypB/UreG nucleotide-binding" evidence="15">
    <location>
        <begin position="11"/>
        <end position="57"/>
    </location>
</feature>
<comment type="caution">
    <text evidence="17">The sequence shown here is derived from an EMBL/GenBank/DDBJ whole genome shotgun (WGS) entry which is preliminary data.</text>
</comment>
<dbReference type="InterPro" id="IPR051316">
    <property type="entry name" value="Zinc-reg_GTPase_activator"/>
</dbReference>
<organism evidence="17 18">
    <name type="scientific">Nepenthes gracilis</name>
    <name type="common">Slender pitcher plant</name>
    <dbReference type="NCBI Taxonomy" id="150966"/>
    <lineage>
        <taxon>Eukaryota</taxon>
        <taxon>Viridiplantae</taxon>
        <taxon>Streptophyta</taxon>
        <taxon>Embryophyta</taxon>
        <taxon>Tracheophyta</taxon>
        <taxon>Spermatophyta</taxon>
        <taxon>Magnoliopsida</taxon>
        <taxon>eudicotyledons</taxon>
        <taxon>Gunneridae</taxon>
        <taxon>Pentapetalae</taxon>
        <taxon>Caryophyllales</taxon>
        <taxon>Nepenthaceae</taxon>
        <taxon>Nepenthes</taxon>
    </lineage>
</organism>
<evidence type="ECO:0000256" key="2">
    <source>
        <dbReference type="ARBA" id="ARBA00013242"/>
    </source>
</evidence>
<evidence type="ECO:0000256" key="7">
    <source>
        <dbReference type="ARBA" id="ARBA00022842"/>
    </source>
</evidence>
<name>A0AAD3TD57_NEPGR</name>
<dbReference type="GO" id="GO:0012505">
    <property type="term" value="C:endomembrane system"/>
    <property type="evidence" value="ECO:0007669"/>
    <property type="project" value="UniProtKB-SubCell"/>
</dbReference>
<sequence>MVDSKHAGFHLDDVNVNEAVEQIAHADRIIVNKTDLVGKKAVVSLIQRSRNINGMAHLKQAQFGKVDHGHGHHDHHHSHVHTYDPCVSSVSIVCEGNLDLDKANMWLGTLLQDRSEDINRMKGLLSVQGMKERFFFQGGNYPRAAAAEADDVDHFIRNILKDGPRNPVFIAYRVSYDLTTLMYTPLANFVDTLDRLLTTLFATDLCAINTVQEIKLTRVVVGLWSGLILGSVTTYYPSNADGPEQDVADACPPRVAMDVTFSLALSYTPDFISRCAITVSFTSATMYSLTVALPGLLDTISTWFGFDVYGPNSDIDVYGCVRLCMDVYAGGMTEMVGMRYIICTMTDTLDVATMDIGIVIRSTVHLSLAFPSILVSCTSNSTVHPYGFSAMTLMSVISAVQEDVRRLD</sequence>
<proteinExistence type="inferred from homology"/>
<evidence type="ECO:0000256" key="11">
    <source>
        <dbReference type="ARBA" id="ARBA00023136"/>
    </source>
</evidence>
<comment type="catalytic activity">
    <reaction evidence="14">
        <text>GTP + H2O = GDP + phosphate + H(+)</text>
        <dbReference type="Rhea" id="RHEA:19669"/>
        <dbReference type="ChEBI" id="CHEBI:15377"/>
        <dbReference type="ChEBI" id="CHEBI:15378"/>
        <dbReference type="ChEBI" id="CHEBI:37565"/>
        <dbReference type="ChEBI" id="CHEBI:43474"/>
        <dbReference type="ChEBI" id="CHEBI:58189"/>
    </reaction>
    <physiologicalReaction direction="left-to-right" evidence="14">
        <dbReference type="Rhea" id="RHEA:19670"/>
    </physiologicalReaction>
</comment>
<keyword evidence="8" id="KW-1278">Translocase</keyword>
<evidence type="ECO:0000256" key="1">
    <source>
        <dbReference type="ARBA" id="ARBA00004127"/>
    </source>
</evidence>
<evidence type="ECO:0000256" key="4">
    <source>
        <dbReference type="ARBA" id="ARBA00022692"/>
    </source>
</evidence>
<evidence type="ECO:0000256" key="13">
    <source>
        <dbReference type="ARBA" id="ARBA00034320"/>
    </source>
</evidence>
<accession>A0AAD3TD57</accession>
<dbReference type="EC" id="7.1.3.1" evidence="2"/>
<reference evidence="17" key="1">
    <citation type="submission" date="2023-05" db="EMBL/GenBank/DDBJ databases">
        <title>Nepenthes gracilis genome sequencing.</title>
        <authorList>
            <person name="Fukushima K."/>
        </authorList>
    </citation>
    <scope>NUCLEOTIDE SEQUENCE</scope>
    <source>
        <strain evidence="17">SING2019-196</strain>
    </source>
</reference>
<keyword evidence="9" id="KW-1133">Transmembrane helix</keyword>
<dbReference type="InterPro" id="IPR004131">
    <property type="entry name" value="PPase-energised_H-pump"/>
</dbReference>
<dbReference type="InterPro" id="IPR036627">
    <property type="entry name" value="CobW-likC_sf"/>
</dbReference>
<comment type="similarity">
    <text evidence="13">Belongs to the SIMIBI class G3E GTPase family. ZNG1 subfamily.</text>
</comment>
<evidence type="ECO:0000256" key="14">
    <source>
        <dbReference type="ARBA" id="ARBA00049117"/>
    </source>
</evidence>
<dbReference type="Pfam" id="PF07683">
    <property type="entry name" value="CobW_C"/>
    <property type="match status" value="1"/>
</dbReference>
<dbReference type="GO" id="GO:0016020">
    <property type="term" value="C:membrane"/>
    <property type="evidence" value="ECO:0007669"/>
    <property type="project" value="InterPro"/>
</dbReference>